<organism evidence="1 2">
    <name type="scientific">Aurantimicrobium minutum</name>
    <dbReference type="NCBI Taxonomy" id="708131"/>
    <lineage>
        <taxon>Bacteria</taxon>
        <taxon>Bacillati</taxon>
        <taxon>Actinomycetota</taxon>
        <taxon>Actinomycetes</taxon>
        <taxon>Micrococcales</taxon>
        <taxon>Microbacteriaceae</taxon>
        <taxon>Aurantimicrobium</taxon>
    </lineage>
</organism>
<proteinExistence type="predicted"/>
<sequence>MLDSQRFEHVEVASADELHKWLDKHHTQTEAVWLVTFKKVVQDKYLSTSQVLDELVSFGWIDGIRRALDSERTMQLISPRRTQPWAKTYKDRAEKLISEGRMQAPGIASVELAKNTGAWEAMADVDALVVPEDFQRALEAVPNAWEEYQAFPPSVRRNILRWIASAKTEQTRSKRIGLTVSEARLGRRVKSNG</sequence>
<gene>
    <name evidence="1" type="ORF">AUMI_114460</name>
</gene>
<evidence type="ECO:0000313" key="2">
    <source>
        <dbReference type="Proteomes" id="UP000243847"/>
    </source>
</evidence>
<reference evidence="1 2" key="1">
    <citation type="journal article" date="2016" name="Genome Announc.">
        <title>Complete Genome Sequence of Aurantimicrobium minutum Type Strain KNCT, a Planktonic Ultramicrobacterium Isolated from River Water.</title>
        <authorList>
            <person name="Nakai R."/>
            <person name="Fujisawa T."/>
            <person name="Nakamura Y."/>
            <person name="Nishide H."/>
            <person name="Uchiyama I."/>
            <person name="Baba T."/>
            <person name="Toyoda A."/>
            <person name="Fujiyama A."/>
            <person name="Naganuma T."/>
            <person name="Niki H."/>
        </authorList>
    </citation>
    <scope>NUCLEOTIDE SEQUENCE [LARGE SCALE GENOMIC DNA]</scope>
    <source>
        <strain evidence="1 2">KNC</strain>
    </source>
</reference>
<dbReference type="Proteomes" id="UP000243847">
    <property type="component" value="Chromosome sequence1"/>
</dbReference>
<dbReference type="Pfam" id="PF13376">
    <property type="entry name" value="OmdA"/>
    <property type="match status" value="1"/>
</dbReference>
<evidence type="ECO:0000313" key="1">
    <source>
        <dbReference type="EMBL" id="BAU99988.1"/>
    </source>
</evidence>
<protein>
    <submittedName>
        <fullName evidence="1">Uncharacterized protein</fullName>
    </submittedName>
</protein>
<dbReference type="OrthoDB" id="2604865at2"/>
<dbReference type="EMBL" id="AP017457">
    <property type="protein sequence ID" value="BAU99988.1"/>
    <property type="molecule type" value="Genomic_DNA"/>
</dbReference>
<dbReference type="KEGG" id="amin:AUMI_114460"/>
<accession>A0A173LYS2</accession>
<name>A0A173LYS2_9MICO</name>
<dbReference type="RefSeq" id="WP_096383045.1">
    <property type="nucleotide sequence ID" value="NZ_AP017457.1"/>
</dbReference>
<dbReference type="AlphaFoldDB" id="A0A173LYS2"/>
<dbReference type="GeneID" id="80452638"/>